<comment type="caution">
    <text evidence="8">The sequence shown here is derived from an EMBL/GenBank/DDBJ whole genome shotgun (WGS) entry which is preliminary data.</text>
</comment>
<protein>
    <recommendedName>
        <fullName evidence="5">GTPase HflX</fullName>
    </recommendedName>
    <alternativeName>
        <fullName evidence="5">GTP-binding protein HflX</fullName>
    </alternativeName>
</protein>
<evidence type="ECO:0000256" key="4">
    <source>
        <dbReference type="ARBA" id="ARBA00023134"/>
    </source>
</evidence>
<dbReference type="Gene3D" id="3.40.50.300">
    <property type="entry name" value="P-loop containing nucleotide triphosphate hydrolases"/>
    <property type="match status" value="1"/>
</dbReference>
<dbReference type="InterPro" id="IPR042108">
    <property type="entry name" value="GTPase_HflX_N_sf"/>
</dbReference>
<organism evidence="8 9">
    <name type="scientific">Bacillus seohaeanensis</name>
    <dbReference type="NCBI Taxonomy" id="284580"/>
    <lineage>
        <taxon>Bacteria</taxon>
        <taxon>Bacillati</taxon>
        <taxon>Bacillota</taxon>
        <taxon>Bacilli</taxon>
        <taxon>Bacillales</taxon>
        <taxon>Bacillaceae</taxon>
        <taxon>Bacillus</taxon>
    </lineage>
</organism>
<comment type="subcellular location">
    <subcellularLocation>
        <location evidence="5">Cytoplasm</location>
    </subcellularLocation>
    <text evidence="5">May associate with membranes.</text>
</comment>
<dbReference type="PRINTS" id="PR00326">
    <property type="entry name" value="GTP1OBG"/>
</dbReference>
<keyword evidence="3" id="KW-0460">Magnesium</keyword>
<dbReference type="InterPro" id="IPR016496">
    <property type="entry name" value="GTPase_HflX"/>
</dbReference>
<comment type="function">
    <text evidence="5">GTPase that associates with the 50S ribosomal subunit and may have a role during protein synthesis or ribosome biogenesis.</text>
</comment>
<evidence type="ECO:0000256" key="1">
    <source>
        <dbReference type="ARBA" id="ARBA00022723"/>
    </source>
</evidence>
<dbReference type="HAMAP" id="MF_00900">
    <property type="entry name" value="GTPase_HflX"/>
    <property type="match status" value="1"/>
</dbReference>
<evidence type="ECO:0000256" key="2">
    <source>
        <dbReference type="ARBA" id="ARBA00022741"/>
    </source>
</evidence>
<dbReference type="PANTHER" id="PTHR10229">
    <property type="entry name" value="GTP-BINDING PROTEIN HFLX"/>
    <property type="match status" value="1"/>
</dbReference>
<keyword evidence="5" id="KW-0963">Cytoplasm</keyword>
<evidence type="ECO:0000259" key="7">
    <source>
        <dbReference type="PROSITE" id="PS51705"/>
    </source>
</evidence>
<dbReference type="InterPro" id="IPR006073">
    <property type="entry name" value="GTP-bd"/>
</dbReference>
<evidence type="ECO:0000313" key="8">
    <source>
        <dbReference type="EMBL" id="MFD2682017.1"/>
    </source>
</evidence>
<comment type="similarity">
    <text evidence="5">Belongs to the TRAFAC class OBG-HflX-like GTPase superfamily. HflX GTPase family.</text>
</comment>
<dbReference type="PIRSF" id="PIRSF006809">
    <property type="entry name" value="GTP-binding_hflX_prd"/>
    <property type="match status" value="1"/>
</dbReference>
<dbReference type="Gene3D" id="3.40.50.11060">
    <property type="entry name" value="GTPase HflX, N-terminal domain"/>
    <property type="match status" value="1"/>
</dbReference>
<proteinExistence type="inferred from homology"/>
<dbReference type="RefSeq" id="WP_377936687.1">
    <property type="nucleotide sequence ID" value="NZ_JBHUMF010000031.1"/>
</dbReference>
<dbReference type="InterPro" id="IPR027417">
    <property type="entry name" value="P-loop_NTPase"/>
</dbReference>
<dbReference type="SUPFAM" id="SSF52540">
    <property type="entry name" value="P-loop containing nucleoside triphosphate hydrolases"/>
    <property type="match status" value="1"/>
</dbReference>
<keyword evidence="4 5" id="KW-0342">GTP-binding</keyword>
<dbReference type="NCBIfam" id="TIGR03156">
    <property type="entry name" value="GTP_HflX"/>
    <property type="match status" value="1"/>
</dbReference>
<dbReference type="InterPro" id="IPR030394">
    <property type="entry name" value="G_HFLX_dom"/>
</dbReference>
<keyword evidence="6" id="KW-0175">Coiled coil</keyword>
<dbReference type="EMBL" id="JBHUMF010000031">
    <property type="protein sequence ID" value="MFD2682017.1"/>
    <property type="molecule type" value="Genomic_DNA"/>
</dbReference>
<feature type="coiled-coil region" evidence="6">
    <location>
        <begin position="156"/>
        <end position="190"/>
    </location>
</feature>
<dbReference type="CDD" id="cd01878">
    <property type="entry name" value="HflX"/>
    <property type="match status" value="1"/>
</dbReference>
<evidence type="ECO:0000256" key="3">
    <source>
        <dbReference type="ARBA" id="ARBA00022842"/>
    </source>
</evidence>
<accession>A0ABW5RTJ0</accession>
<dbReference type="InterPro" id="IPR025121">
    <property type="entry name" value="GTPase_HflX_N"/>
</dbReference>
<dbReference type="Pfam" id="PF13167">
    <property type="entry name" value="GTP-bdg_N"/>
    <property type="match status" value="1"/>
</dbReference>
<name>A0ABW5RTJ0_9BACI</name>
<dbReference type="PROSITE" id="PS51705">
    <property type="entry name" value="G_HFLX"/>
    <property type="match status" value="1"/>
</dbReference>
<reference evidence="9" key="1">
    <citation type="journal article" date="2019" name="Int. J. Syst. Evol. Microbiol.">
        <title>The Global Catalogue of Microorganisms (GCM) 10K type strain sequencing project: providing services to taxonomists for standard genome sequencing and annotation.</title>
        <authorList>
            <consortium name="The Broad Institute Genomics Platform"/>
            <consortium name="The Broad Institute Genome Sequencing Center for Infectious Disease"/>
            <person name="Wu L."/>
            <person name="Ma J."/>
        </authorList>
    </citation>
    <scope>NUCLEOTIDE SEQUENCE [LARGE SCALE GENOMIC DNA]</scope>
    <source>
        <strain evidence="9">KCTC 3913</strain>
    </source>
</reference>
<evidence type="ECO:0000256" key="5">
    <source>
        <dbReference type="HAMAP-Rule" id="MF_00900"/>
    </source>
</evidence>
<evidence type="ECO:0000256" key="6">
    <source>
        <dbReference type="SAM" id="Coils"/>
    </source>
</evidence>
<feature type="domain" description="Hflx-type G" evidence="7">
    <location>
        <begin position="197"/>
        <end position="365"/>
    </location>
</feature>
<keyword evidence="9" id="KW-1185">Reference proteome</keyword>
<evidence type="ECO:0000313" key="9">
    <source>
        <dbReference type="Proteomes" id="UP001597506"/>
    </source>
</evidence>
<dbReference type="Pfam" id="PF01926">
    <property type="entry name" value="MMR_HSR1"/>
    <property type="match status" value="1"/>
</dbReference>
<dbReference type="Pfam" id="PF16360">
    <property type="entry name" value="GTP-bdg_M"/>
    <property type="match status" value="1"/>
</dbReference>
<dbReference type="PANTHER" id="PTHR10229:SF4">
    <property type="entry name" value="GTPASE HFLX"/>
    <property type="match status" value="1"/>
</dbReference>
<dbReference type="InterPro" id="IPR032305">
    <property type="entry name" value="GTP-bd_M"/>
</dbReference>
<dbReference type="Gene3D" id="6.10.250.2860">
    <property type="match status" value="1"/>
</dbReference>
<sequence length="419" mass="47456">MKEKQKAIVVGVNINNQLNFSYSMEELANLASACAIEVVGEVTQNLSRVNKAHYIGKGKLEEVLELLHESDADFVIFNDELSPTQLRNLEEELERKIIDRTMLILDIFAERAKTREAQLQVEVANLKYMLPRLIGGREDLGRQGGGSGLKNRGAGETKLELDRRRIEAKIASLNKELEELITQRETQRNQRRKSGVPIVSLVGYTNAGKSTIMNAMVKQFNPSAEKQVLEKDMLFATLDTSIRKIKLPYNKSFLLTDTVGFVDKLPHHLVKAFRSTLEEVAEADLLLHVVDYSNVHHSNHISVTNNVLKDIGIDDIPTITVYNKSDLCDVEIPMVEGENIYLSAKQEVGMTELIEAISNQIFKENITCEMLIPFEEGQLVSYFNENANVRTTTYEHNGTKLIVECTNSDYEKYQKYVMK</sequence>
<gene>
    <name evidence="5 8" type="primary">hflX</name>
    <name evidence="8" type="ORF">ACFSUL_14850</name>
</gene>
<keyword evidence="2 5" id="KW-0547">Nucleotide-binding</keyword>
<keyword evidence="1" id="KW-0479">Metal-binding</keyword>
<comment type="subunit">
    <text evidence="5">Monomer. Associates with the 50S ribosomal subunit.</text>
</comment>
<dbReference type="Proteomes" id="UP001597506">
    <property type="component" value="Unassembled WGS sequence"/>
</dbReference>